<proteinExistence type="predicted"/>
<feature type="compositionally biased region" description="Polar residues" evidence="2">
    <location>
        <begin position="741"/>
        <end position="755"/>
    </location>
</feature>
<name>A0A6V7VIH7_MELEN</name>
<feature type="coiled-coil region" evidence="1">
    <location>
        <begin position="267"/>
        <end position="301"/>
    </location>
</feature>
<feature type="region of interest" description="Disordered" evidence="2">
    <location>
        <begin position="558"/>
        <end position="595"/>
    </location>
</feature>
<feature type="compositionally biased region" description="Polar residues" evidence="2">
    <location>
        <begin position="788"/>
        <end position="798"/>
    </location>
</feature>
<accession>A0A6V7VIH7</accession>
<gene>
    <name evidence="3" type="ORF">MENT_LOCUS26437</name>
</gene>
<dbReference type="EMBL" id="CAJEWN010000242">
    <property type="protein sequence ID" value="CAD2174749.1"/>
    <property type="molecule type" value="Genomic_DNA"/>
</dbReference>
<feature type="compositionally biased region" description="Low complexity" evidence="2">
    <location>
        <begin position="663"/>
        <end position="681"/>
    </location>
</feature>
<keyword evidence="1" id="KW-0175">Coiled coil</keyword>
<feature type="compositionally biased region" description="Basic and acidic residues" evidence="2">
    <location>
        <begin position="327"/>
        <end position="340"/>
    </location>
</feature>
<feature type="compositionally biased region" description="Basic residues" evidence="2">
    <location>
        <begin position="185"/>
        <end position="194"/>
    </location>
</feature>
<evidence type="ECO:0000256" key="2">
    <source>
        <dbReference type="SAM" id="MobiDB-lite"/>
    </source>
</evidence>
<feature type="compositionally biased region" description="Low complexity" evidence="2">
    <location>
        <begin position="467"/>
        <end position="478"/>
    </location>
</feature>
<evidence type="ECO:0000256" key="1">
    <source>
        <dbReference type="SAM" id="Coils"/>
    </source>
</evidence>
<feature type="region of interest" description="Disordered" evidence="2">
    <location>
        <begin position="663"/>
        <end position="684"/>
    </location>
</feature>
<feature type="region of interest" description="Disordered" evidence="2">
    <location>
        <begin position="367"/>
        <end position="413"/>
    </location>
</feature>
<feature type="compositionally biased region" description="Basic and acidic residues" evidence="2">
    <location>
        <begin position="367"/>
        <end position="376"/>
    </location>
</feature>
<feature type="region of interest" description="Disordered" evidence="2">
    <location>
        <begin position="788"/>
        <end position="813"/>
    </location>
</feature>
<feature type="region of interest" description="Disordered" evidence="2">
    <location>
        <begin position="717"/>
        <end position="767"/>
    </location>
</feature>
<comment type="caution">
    <text evidence="3">The sequence shown here is derived from an EMBL/GenBank/DDBJ whole genome shotgun (WGS) entry which is preliminary data.</text>
</comment>
<feature type="region of interest" description="Disordered" evidence="2">
    <location>
        <begin position="607"/>
        <end position="634"/>
    </location>
</feature>
<sequence>MIRSRPGGGLFARSRCPFDDEGEECERPFCPFFHPFSGGRRFKILLKLNTSASNPFVKVKEEVQDDDIIVVHEKVGPSRSAWPSSSKESLVVSNTVETHQPMVSEASMLHKENPVIDQYSCGYLGYVAPNSTDCETNNLASPSVYASSATEHIQGSENQCTSNLLPKIPNLSNTLSTGIDSAHKPHDKNRKNKRVISAPSYTPTPIVQLEREEEERKKRRELAERQKNIRDRLKQQNLVRSSQNDEKEIAGKIDTIDPIDQILATQENLLKDQRDQKLEDLAKMEIEKKKHKERLEKQNELKKKKKGIKLKSGDTCCGPILAGVPPKIKEKEKNLRHQDLKEKDEINAKLDEDVWLGKKRAEEVMEEHEKKLENWKAKTQTSTEKSTKENTVIENILSTKRKQHSDAGTRNGFGNASKKLGFYKIMDGEKRKSKSKEKCDFGINENLKIISDIDKSIGALEEELRQSSSKTSQPSSSSFCNNKSLNIKKNDEGKKRVPIWRQKSNAPTDIRLENKLNNARKSSDEIINSLFEGDDLPVEGSTTKSNKCDNKKLKLDSISLVHKRRRTSSSSERNKKKSKQEDEEDQETRKEKQALVDLLSDDDIIPLSSRIEDNDTQNNVDKDRTASNNSISISSNKAIPSNLLEPLKLLTPTVSFASSSSISVVPATPSPVASPSHKSSSQVQKNTFIKDIQDMANSKALVSKKVAPTAQEQLHSRTLLSINQSSDHAHKVSAEVRKNVSTESSSKQNNFQRKLQSSSSNTTHFNNSFQNTCQSSIPLTVSSNLNSSLPTSKQTLPSTLKKGEQRKAHLVNY</sequence>
<feature type="region of interest" description="Disordered" evidence="2">
    <location>
        <begin position="321"/>
        <end position="340"/>
    </location>
</feature>
<evidence type="ECO:0000313" key="4">
    <source>
        <dbReference type="Proteomes" id="UP000580250"/>
    </source>
</evidence>
<evidence type="ECO:0000313" key="3">
    <source>
        <dbReference type="EMBL" id="CAD2174749.1"/>
    </source>
</evidence>
<organism evidence="3 4">
    <name type="scientific">Meloidogyne enterolobii</name>
    <name type="common">Root-knot nematode worm</name>
    <name type="synonym">Meloidogyne mayaguensis</name>
    <dbReference type="NCBI Taxonomy" id="390850"/>
    <lineage>
        <taxon>Eukaryota</taxon>
        <taxon>Metazoa</taxon>
        <taxon>Ecdysozoa</taxon>
        <taxon>Nematoda</taxon>
        <taxon>Chromadorea</taxon>
        <taxon>Rhabditida</taxon>
        <taxon>Tylenchina</taxon>
        <taxon>Tylenchomorpha</taxon>
        <taxon>Tylenchoidea</taxon>
        <taxon>Meloidogynidae</taxon>
        <taxon>Meloidogyninae</taxon>
        <taxon>Meloidogyne</taxon>
    </lineage>
</organism>
<feature type="region of interest" description="Disordered" evidence="2">
    <location>
        <begin position="464"/>
        <end position="505"/>
    </location>
</feature>
<protein>
    <submittedName>
        <fullName evidence="3">Uncharacterized protein</fullName>
    </submittedName>
</protein>
<reference evidence="3 4" key="1">
    <citation type="submission" date="2020-08" db="EMBL/GenBank/DDBJ databases">
        <authorList>
            <person name="Koutsovoulos G."/>
            <person name="Danchin GJ E."/>
        </authorList>
    </citation>
    <scope>NUCLEOTIDE SEQUENCE [LARGE SCALE GENOMIC DNA]</scope>
</reference>
<dbReference type="AlphaFoldDB" id="A0A6V7VIH7"/>
<feature type="compositionally biased region" description="Basic and acidic residues" evidence="2">
    <location>
        <begin position="727"/>
        <end position="740"/>
    </location>
</feature>
<feature type="region of interest" description="Disordered" evidence="2">
    <location>
        <begin position="175"/>
        <end position="204"/>
    </location>
</feature>
<feature type="compositionally biased region" description="Low complexity" evidence="2">
    <location>
        <begin position="756"/>
        <end position="767"/>
    </location>
</feature>
<dbReference type="Proteomes" id="UP000580250">
    <property type="component" value="Unassembled WGS sequence"/>
</dbReference>
<feature type="compositionally biased region" description="Polar residues" evidence="2">
    <location>
        <begin position="717"/>
        <end position="726"/>
    </location>
</feature>